<comment type="cofactor">
    <cofactor evidence="1">
        <name>FAD</name>
        <dbReference type="ChEBI" id="CHEBI:57692"/>
    </cofactor>
</comment>
<evidence type="ECO:0000256" key="5">
    <source>
        <dbReference type="RuleBase" id="RU003968"/>
    </source>
</evidence>
<dbReference type="PROSITE" id="PS00623">
    <property type="entry name" value="GMC_OXRED_1"/>
    <property type="match status" value="1"/>
</dbReference>
<accession>A0ABS5EUZ0</accession>
<dbReference type="Proteomes" id="UP001196870">
    <property type="component" value="Unassembled WGS sequence"/>
</dbReference>
<comment type="caution">
    <text evidence="8">The sequence shown here is derived from an EMBL/GenBank/DDBJ whole genome shotgun (WGS) entry which is preliminary data.</text>
</comment>
<keyword evidence="4 5" id="KW-0274">FAD</keyword>
<dbReference type="PANTHER" id="PTHR11552:SF147">
    <property type="entry name" value="CHOLINE DEHYDROGENASE, MITOCHONDRIAL"/>
    <property type="match status" value="1"/>
</dbReference>
<keyword evidence="9" id="KW-1185">Reference proteome</keyword>
<dbReference type="PIRSF" id="PIRSF000137">
    <property type="entry name" value="Alcohol_oxidase"/>
    <property type="match status" value="1"/>
</dbReference>
<dbReference type="InterPro" id="IPR012132">
    <property type="entry name" value="GMC_OxRdtase"/>
</dbReference>
<sequence length="566" mass="62024">MRAPALEAKQSTRHHWEESTGGRKVAVDVFDYVIVGAGAAGSVLANRLSEDLGVTVCVLEAGPPDRNPYIHIPAGFIKTLFDPGVTWQFKTEPGPNTGGRAIATTQGRTLGGGSSINGLIYNRGQPGDFNNWAQRGNRGWGYDDVLPYFRRSEGRIGFGGEARGREGNIPVTDMDWFNPVSEAFIKGVMGLGIPRNPDYNSGHQEGVGYYQRVIRNGRRISAARGYLHPAMKRPNLEVRTNARAEAVLLEGRRAVGVRYIQRRGGEGRVVRARREVILSSGTANTARLLQVSGIGPAALLQRIGVPVLHELPGVGENFRDHYASRFVMRARPGVETLNELSKGLRLGGQILRWAARRPSILATCVSHVHVFWKSFEGLDQPDLQCVFTPGSYAEGKVYVLDDYPGVTAGAWQHRPESSGWVRARSADVFEDPEIQPNYLTHPDDQRVHLAGMRLLRRFLNTPELAPFLETETLPGKDVQTDDELLDFARRNGSTTYHLVGTSRMGPRTDPTAVVSDELLVHGLEGLRVADASIMPHITSSNTYATTLMIAEKAADLIRGRSLAAAA</sequence>
<dbReference type="Pfam" id="PF05199">
    <property type="entry name" value="GMC_oxred_C"/>
    <property type="match status" value="1"/>
</dbReference>
<evidence type="ECO:0000256" key="2">
    <source>
        <dbReference type="ARBA" id="ARBA00010790"/>
    </source>
</evidence>
<evidence type="ECO:0000256" key="4">
    <source>
        <dbReference type="ARBA" id="ARBA00022827"/>
    </source>
</evidence>
<evidence type="ECO:0000313" key="8">
    <source>
        <dbReference type="EMBL" id="MBR0664074.1"/>
    </source>
</evidence>
<protein>
    <submittedName>
        <fullName evidence="8">Choline dehydrogenase</fullName>
    </submittedName>
</protein>
<evidence type="ECO:0000259" key="7">
    <source>
        <dbReference type="PROSITE" id="PS00623"/>
    </source>
</evidence>
<dbReference type="Gene3D" id="3.50.50.60">
    <property type="entry name" value="FAD/NAD(P)-binding domain"/>
    <property type="match status" value="1"/>
</dbReference>
<reference evidence="9" key="1">
    <citation type="journal article" date="2021" name="Syst. Appl. Microbiol.">
        <title>Roseomonas hellenica sp. nov., isolated from roots of wild-growing Alkanna tinctoria.</title>
        <authorList>
            <person name="Rat A."/>
            <person name="Naranjo H.D."/>
            <person name="Lebbe L."/>
            <person name="Cnockaert M."/>
            <person name="Krigas N."/>
            <person name="Grigoriadou K."/>
            <person name="Maloupa E."/>
            <person name="Willems A."/>
        </authorList>
    </citation>
    <scope>NUCLEOTIDE SEQUENCE [LARGE SCALE GENOMIC DNA]</scope>
    <source>
        <strain evidence="9">LMG 31523</strain>
    </source>
</reference>
<organism evidence="8 9">
    <name type="scientific">Plastoroseomonas hellenica</name>
    <dbReference type="NCBI Taxonomy" id="2687306"/>
    <lineage>
        <taxon>Bacteria</taxon>
        <taxon>Pseudomonadati</taxon>
        <taxon>Pseudomonadota</taxon>
        <taxon>Alphaproteobacteria</taxon>
        <taxon>Acetobacterales</taxon>
        <taxon>Acetobacteraceae</taxon>
        <taxon>Plastoroseomonas</taxon>
    </lineage>
</organism>
<dbReference type="Gene3D" id="3.30.560.10">
    <property type="entry name" value="Glucose Oxidase, domain 3"/>
    <property type="match status" value="1"/>
</dbReference>
<dbReference type="SUPFAM" id="SSF54373">
    <property type="entry name" value="FAD-linked reductases, C-terminal domain"/>
    <property type="match status" value="1"/>
</dbReference>
<dbReference type="InterPro" id="IPR036188">
    <property type="entry name" value="FAD/NAD-bd_sf"/>
</dbReference>
<comment type="similarity">
    <text evidence="2 5">Belongs to the GMC oxidoreductase family.</text>
</comment>
<keyword evidence="3 5" id="KW-0285">Flavoprotein</keyword>
<feature type="region of interest" description="Disordered" evidence="6">
    <location>
        <begin position="1"/>
        <end position="20"/>
    </location>
</feature>
<dbReference type="SUPFAM" id="SSF51905">
    <property type="entry name" value="FAD/NAD(P)-binding domain"/>
    <property type="match status" value="1"/>
</dbReference>
<evidence type="ECO:0000313" key="9">
    <source>
        <dbReference type="Proteomes" id="UP001196870"/>
    </source>
</evidence>
<proteinExistence type="inferred from homology"/>
<evidence type="ECO:0000256" key="3">
    <source>
        <dbReference type="ARBA" id="ARBA00022630"/>
    </source>
</evidence>
<name>A0ABS5EUZ0_9PROT</name>
<feature type="domain" description="Glucose-methanol-choline oxidoreductase N-terminal" evidence="7">
    <location>
        <begin position="107"/>
        <end position="130"/>
    </location>
</feature>
<dbReference type="Pfam" id="PF00732">
    <property type="entry name" value="GMC_oxred_N"/>
    <property type="match status" value="1"/>
</dbReference>
<dbReference type="EMBL" id="JAAGBB010000006">
    <property type="protein sequence ID" value="MBR0664074.1"/>
    <property type="molecule type" value="Genomic_DNA"/>
</dbReference>
<dbReference type="PANTHER" id="PTHR11552">
    <property type="entry name" value="GLUCOSE-METHANOL-CHOLINE GMC OXIDOREDUCTASE"/>
    <property type="match status" value="1"/>
</dbReference>
<evidence type="ECO:0000256" key="6">
    <source>
        <dbReference type="SAM" id="MobiDB-lite"/>
    </source>
</evidence>
<dbReference type="InterPro" id="IPR000172">
    <property type="entry name" value="GMC_OxRdtase_N"/>
</dbReference>
<dbReference type="InterPro" id="IPR007867">
    <property type="entry name" value="GMC_OxRtase_C"/>
</dbReference>
<evidence type="ECO:0000256" key="1">
    <source>
        <dbReference type="ARBA" id="ARBA00001974"/>
    </source>
</evidence>
<gene>
    <name evidence="8" type="ORF">GXW71_06860</name>
</gene>